<reference evidence="2" key="2">
    <citation type="submission" date="2023-02" db="EMBL/GenBank/DDBJ databases">
        <authorList>
            <consortium name="DOE Joint Genome Institute"/>
            <person name="Mondo S.J."/>
            <person name="Chang Y."/>
            <person name="Wang Y."/>
            <person name="Ahrendt S."/>
            <person name="Andreopoulos W."/>
            <person name="Barry K."/>
            <person name="Beard J."/>
            <person name="Benny G.L."/>
            <person name="Blankenship S."/>
            <person name="Bonito G."/>
            <person name="Cuomo C."/>
            <person name="Desiro A."/>
            <person name="Gervers K.A."/>
            <person name="Hundley H."/>
            <person name="Kuo A."/>
            <person name="LaButti K."/>
            <person name="Lang B.F."/>
            <person name="Lipzen A."/>
            <person name="O'Donnell K."/>
            <person name="Pangilinan J."/>
            <person name="Reynolds N."/>
            <person name="Sandor L."/>
            <person name="Smith M.W."/>
            <person name="Tsang A."/>
            <person name="Grigoriev I.V."/>
            <person name="Stajich J.E."/>
            <person name="Spatafora J.W."/>
        </authorList>
    </citation>
    <scope>NUCLEOTIDE SEQUENCE</scope>
    <source>
        <strain evidence="2">RSA 2281</strain>
    </source>
</reference>
<keyword evidence="3" id="KW-1185">Reference proteome</keyword>
<feature type="compositionally biased region" description="Polar residues" evidence="1">
    <location>
        <begin position="18"/>
        <end position="34"/>
    </location>
</feature>
<dbReference type="EMBL" id="JAIXMP010000039">
    <property type="protein sequence ID" value="KAI9248293.1"/>
    <property type="molecule type" value="Genomic_DNA"/>
</dbReference>
<feature type="compositionally biased region" description="Polar residues" evidence="1">
    <location>
        <begin position="64"/>
        <end position="73"/>
    </location>
</feature>
<accession>A0AAD5JPE5</accession>
<feature type="compositionally biased region" description="Polar residues" evidence="1">
    <location>
        <begin position="42"/>
        <end position="54"/>
    </location>
</feature>
<reference evidence="2" key="1">
    <citation type="journal article" date="2022" name="IScience">
        <title>Evolution of zygomycete secretomes and the origins of terrestrial fungal ecologies.</title>
        <authorList>
            <person name="Chang Y."/>
            <person name="Wang Y."/>
            <person name="Mondo S."/>
            <person name="Ahrendt S."/>
            <person name="Andreopoulos W."/>
            <person name="Barry K."/>
            <person name="Beard J."/>
            <person name="Benny G.L."/>
            <person name="Blankenship S."/>
            <person name="Bonito G."/>
            <person name="Cuomo C."/>
            <person name="Desiro A."/>
            <person name="Gervers K.A."/>
            <person name="Hundley H."/>
            <person name="Kuo A."/>
            <person name="LaButti K."/>
            <person name="Lang B.F."/>
            <person name="Lipzen A."/>
            <person name="O'Donnell K."/>
            <person name="Pangilinan J."/>
            <person name="Reynolds N."/>
            <person name="Sandor L."/>
            <person name="Smith M.E."/>
            <person name="Tsang A."/>
            <person name="Grigoriev I.V."/>
            <person name="Stajich J.E."/>
            <person name="Spatafora J.W."/>
        </authorList>
    </citation>
    <scope>NUCLEOTIDE SEQUENCE</scope>
    <source>
        <strain evidence="2">RSA 2281</strain>
    </source>
</reference>
<protein>
    <submittedName>
        <fullName evidence="2">Uncharacterized protein</fullName>
    </submittedName>
</protein>
<proteinExistence type="predicted"/>
<evidence type="ECO:0000313" key="2">
    <source>
        <dbReference type="EMBL" id="KAI9248293.1"/>
    </source>
</evidence>
<name>A0AAD5JPE5_9FUNG</name>
<feature type="compositionally biased region" description="Polar residues" evidence="1">
    <location>
        <begin position="80"/>
        <end position="102"/>
    </location>
</feature>
<comment type="caution">
    <text evidence="2">The sequence shown here is derived from an EMBL/GenBank/DDBJ whole genome shotgun (WGS) entry which is preliminary data.</text>
</comment>
<feature type="region of interest" description="Disordered" evidence="1">
    <location>
        <begin position="1"/>
        <end position="122"/>
    </location>
</feature>
<evidence type="ECO:0000256" key="1">
    <source>
        <dbReference type="SAM" id="MobiDB-lite"/>
    </source>
</evidence>
<gene>
    <name evidence="2" type="ORF">BDA99DRAFT_232838</name>
</gene>
<dbReference type="Proteomes" id="UP001209540">
    <property type="component" value="Unassembled WGS sequence"/>
</dbReference>
<sequence>MGKSKKNNASAAHAVPPSKQNPVGSFDRSPSPSSEDFEKVENTANSDDTTNWSKVGSAADSGTDESQQQSPPTTAVADDTTITQSDTMTKTTRQSHEPTSSDSETDQAHNEKKRTVANKERV</sequence>
<evidence type="ECO:0000313" key="3">
    <source>
        <dbReference type="Proteomes" id="UP001209540"/>
    </source>
</evidence>
<feature type="compositionally biased region" description="Basic and acidic residues" evidence="1">
    <location>
        <begin position="106"/>
        <end position="122"/>
    </location>
</feature>
<organism evidence="2 3">
    <name type="scientific">Phascolomyces articulosus</name>
    <dbReference type="NCBI Taxonomy" id="60185"/>
    <lineage>
        <taxon>Eukaryota</taxon>
        <taxon>Fungi</taxon>
        <taxon>Fungi incertae sedis</taxon>
        <taxon>Mucoromycota</taxon>
        <taxon>Mucoromycotina</taxon>
        <taxon>Mucoromycetes</taxon>
        <taxon>Mucorales</taxon>
        <taxon>Lichtheimiaceae</taxon>
        <taxon>Phascolomyces</taxon>
    </lineage>
</organism>
<dbReference type="AlphaFoldDB" id="A0AAD5JPE5"/>